<gene>
    <name evidence="1" type="ORF">N47_J00210</name>
</gene>
<name>E1YEP6_9BACT</name>
<evidence type="ECO:0000313" key="1">
    <source>
        <dbReference type="EMBL" id="CBX29040.1"/>
    </source>
</evidence>
<sequence length="258" mass="29901">MMRNLPTKTKSTNKTGVTGVSALDSFCYSYIAIGSGKRKSKKFSVKKYGKAEALRLAIKWRRDSELRIHGYSIIPVELARRNFKHKQSVLKANLAARTKKKTTIENRQKAQQAFKQRKKEYQSIAVKYIYRVDDIDSGHGWQLKIQIGDEVVCDRVFRDNRYGTASNALKLAKEEKKRQLELHNMPYAEGRRFRKKLHVANTSDVNGVALSGGYYYSYIPVEPNKTKSRKFSINKYGEKLAFQLAVEWRKEMEIEVYN</sequence>
<reference evidence="1" key="1">
    <citation type="journal article" date="2011" name="Environ. Microbiol.">
        <title>Genomic insights into the metabolic potential of the polycyclic aromatic hydrocarbon degrading sulfate-reducing Deltaproteobacterium N47.</title>
        <authorList>
            <person name="Bergmann F."/>
            <person name="Selesi D."/>
            <person name="Weinmaier T."/>
            <person name="Tischler P."/>
            <person name="Rattei T."/>
            <person name="Meckenstock R.U."/>
        </authorList>
    </citation>
    <scope>NUCLEOTIDE SEQUENCE</scope>
</reference>
<protein>
    <recommendedName>
        <fullName evidence="2">AP2/ERF domain-containing protein</fullName>
    </recommendedName>
</protein>
<proteinExistence type="predicted"/>
<accession>E1YEP6</accession>
<evidence type="ECO:0008006" key="2">
    <source>
        <dbReference type="Google" id="ProtNLM"/>
    </source>
</evidence>
<dbReference type="AlphaFoldDB" id="E1YEP6"/>
<organism evidence="1">
    <name type="scientific">uncultured Desulfobacterium sp</name>
    <dbReference type="NCBI Taxonomy" id="201089"/>
    <lineage>
        <taxon>Bacteria</taxon>
        <taxon>Pseudomonadati</taxon>
        <taxon>Thermodesulfobacteriota</taxon>
        <taxon>Desulfobacteria</taxon>
        <taxon>Desulfobacterales</taxon>
        <taxon>Desulfobacteriaceae</taxon>
        <taxon>Desulfobacterium</taxon>
        <taxon>environmental samples</taxon>
    </lineage>
</organism>
<dbReference type="EMBL" id="FR695872">
    <property type="protein sequence ID" value="CBX29040.1"/>
    <property type="molecule type" value="Genomic_DNA"/>
</dbReference>
<dbReference type="Gene3D" id="1.20.5.2050">
    <property type="match status" value="2"/>
</dbReference>